<reference evidence="2 3" key="1">
    <citation type="submission" date="2018-09" db="EMBL/GenBank/DDBJ databases">
        <title>Mesorhizobium carmichaelinearum sp. nov. isolated from Carmichaelinea spp. root nodules in New Zealand.</title>
        <authorList>
            <person name="De Meyer S.E."/>
        </authorList>
    </citation>
    <scope>NUCLEOTIDE SEQUENCE [LARGE SCALE GENOMIC DNA]</scope>
    <source>
        <strain evidence="2 3">ICMP19557</strain>
    </source>
</reference>
<protein>
    <submittedName>
        <fullName evidence="2">Uncharacterized protein</fullName>
    </submittedName>
</protein>
<dbReference type="Proteomes" id="UP000272706">
    <property type="component" value="Unassembled WGS sequence"/>
</dbReference>
<evidence type="ECO:0000313" key="2">
    <source>
        <dbReference type="EMBL" id="RJT36112.1"/>
    </source>
</evidence>
<keyword evidence="3" id="KW-1185">Reference proteome</keyword>
<evidence type="ECO:0000313" key="3">
    <source>
        <dbReference type="Proteomes" id="UP000272706"/>
    </source>
</evidence>
<name>A0A3A5KSJ4_9HYPH</name>
<accession>A0A3A5KSJ4</accession>
<organism evidence="2 3">
    <name type="scientific">Mesorhizobium waimense</name>
    <dbReference type="NCBI Taxonomy" id="1300307"/>
    <lineage>
        <taxon>Bacteria</taxon>
        <taxon>Pseudomonadati</taxon>
        <taxon>Pseudomonadota</taxon>
        <taxon>Alphaproteobacteria</taxon>
        <taxon>Hyphomicrobiales</taxon>
        <taxon>Phyllobacteriaceae</taxon>
        <taxon>Mesorhizobium</taxon>
    </lineage>
</organism>
<evidence type="ECO:0000256" key="1">
    <source>
        <dbReference type="SAM" id="MobiDB-lite"/>
    </source>
</evidence>
<proteinExistence type="predicted"/>
<dbReference type="AlphaFoldDB" id="A0A3A5KSJ4"/>
<sequence>MERNMPYGSYREDHTPRRVSARGDGNGGGIGWDRAIAIANGEASNFKPYATADGFMWAFVDDGTDPADRLPKPARAKLLRLRDERTAAHDLVQPMFDRINDSHIDKLKAFHEIQKLESEYNRNIHFASDERAGREPTSSAKAFLARIDETKRKHARLTEIHNRLVEQQSEKSGRSRALAGLLDSNLERWLKALPPGSKIIPYQGAAPKLRKGETTVEAIERVRQERAVALADLNDLRARPITVAAAKAKAKEQIERLAADGRPSVLSLLDHGEQVRFALSLEPRSQSNISRDLFAALAFTTWVNRDALIAAINKEIDAVADGTGISDNDRASAEAELTARLHGLERDEEALIDQAELSGTRIDRRTDADAQAVLGIQIS</sequence>
<dbReference type="EMBL" id="QZWZ01000016">
    <property type="protein sequence ID" value="RJT36112.1"/>
    <property type="molecule type" value="Genomic_DNA"/>
</dbReference>
<comment type="caution">
    <text evidence="2">The sequence shown here is derived from an EMBL/GenBank/DDBJ whole genome shotgun (WGS) entry which is preliminary data.</text>
</comment>
<gene>
    <name evidence="2" type="ORF">D3227_20570</name>
</gene>
<feature type="region of interest" description="Disordered" evidence="1">
    <location>
        <begin position="1"/>
        <end position="26"/>
    </location>
</feature>